<accession>A0A1I7NII2</accession>
<feature type="transmembrane region" description="Helical" evidence="7">
    <location>
        <begin position="193"/>
        <end position="210"/>
    </location>
</feature>
<reference evidence="10" key="1">
    <citation type="submission" date="2016-10" db="EMBL/GenBank/DDBJ databases">
        <authorList>
            <person name="Varghese N."/>
            <person name="Submissions S."/>
        </authorList>
    </citation>
    <scope>NUCLEOTIDE SEQUENCE [LARGE SCALE GENOMIC DNA]</scope>
    <source>
        <strain evidence="10">DSM 14807</strain>
    </source>
</reference>
<protein>
    <submittedName>
        <fullName evidence="9">PAP2 superfamily C-terminal</fullName>
    </submittedName>
</protein>
<dbReference type="InterPro" id="IPR025749">
    <property type="entry name" value="Sphingomyelin_synth-like_dom"/>
</dbReference>
<evidence type="ECO:0000256" key="3">
    <source>
        <dbReference type="ARBA" id="ARBA00022692"/>
    </source>
</evidence>
<dbReference type="RefSeq" id="WP_092460184.1">
    <property type="nucleotide sequence ID" value="NZ_FPCJ01000001.1"/>
</dbReference>
<dbReference type="GO" id="GO:0047493">
    <property type="term" value="F:ceramide cholinephosphotransferase activity"/>
    <property type="evidence" value="ECO:0007669"/>
    <property type="project" value="TreeGrafter"/>
</dbReference>
<name>A0A1I7NII2_9BACT</name>
<evidence type="ECO:0000256" key="2">
    <source>
        <dbReference type="ARBA" id="ARBA00022679"/>
    </source>
</evidence>
<evidence type="ECO:0000256" key="4">
    <source>
        <dbReference type="ARBA" id="ARBA00022989"/>
    </source>
</evidence>
<keyword evidence="4 7" id="KW-1133">Transmembrane helix</keyword>
<dbReference type="STRING" id="1393122.SAMN05660895_2008"/>
<feature type="domain" description="Sphingomyelin synthase-like" evidence="8">
    <location>
        <begin position="169"/>
        <end position="229"/>
    </location>
</feature>
<feature type="transmembrane region" description="Helical" evidence="7">
    <location>
        <begin position="170"/>
        <end position="186"/>
    </location>
</feature>
<evidence type="ECO:0000256" key="1">
    <source>
        <dbReference type="ARBA" id="ARBA00004141"/>
    </source>
</evidence>
<dbReference type="GO" id="GO:0033188">
    <property type="term" value="F:sphingomyelin synthase activity"/>
    <property type="evidence" value="ECO:0007669"/>
    <property type="project" value="TreeGrafter"/>
</dbReference>
<organism evidence="9 10">
    <name type="scientific">Thermoflavifilum thermophilum</name>
    <dbReference type="NCBI Taxonomy" id="1393122"/>
    <lineage>
        <taxon>Bacteria</taxon>
        <taxon>Pseudomonadati</taxon>
        <taxon>Bacteroidota</taxon>
        <taxon>Chitinophagia</taxon>
        <taxon>Chitinophagales</taxon>
        <taxon>Chitinophagaceae</taxon>
        <taxon>Thermoflavifilum</taxon>
    </lineage>
</organism>
<keyword evidence="3 7" id="KW-0812">Transmembrane</keyword>
<comment type="subcellular location">
    <subcellularLocation>
        <location evidence="1">Membrane</location>
        <topology evidence="1">Multi-pass membrane protein</topology>
    </subcellularLocation>
</comment>
<dbReference type="Proteomes" id="UP000199537">
    <property type="component" value="Unassembled WGS sequence"/>
</dbReference>
<feature type="transmembrane region" description="Helical" evidence="7">
    <location>
        <begin position="46"/>
        <end position="73"/>
    </location>
</feature>
<feature type="transmembrane region" description="Helical" evidence="7">
    <location>
        <begin position="122"/>
        <end position="140"/>
    </location>
</feature>
<proteinExistence type="predicted"/>
<dbReference type="InterPro" id="IPR045221">
    <property type="entry name" value="Sphingomyelin_synth-like"/>
</dbReference>
<dbReference type="GO" id="GO:0046513">
    <property type="term" value="P:ceramide biosynthetic process"/>
    <property type="evidence" value="ECO:0007669"/>
    <property type="project" value="TreeGrafter"/>
</dbReference>
<evidence type="ECO:0000313" key="9">
    <source>
        <dbReference type="EMBL" id="SFV34474.1"/>
    </source>
</evidence>
<evidence type="ECO:0000259" key="8">
    <source>
        <dbReference type="Pfam" id="PF14360"/>
    </source>
</evidence>
<keyword evidence="10" id="KW-1185">Reference proteome</keyword>
<gene>
    <name evidence="9" type="ORF">SAMN05660895_2008</name>
</gene>
<feature type="transmembrane region" description="Helical" evidence="7">
    <location>
        <begin position="93"/>
        <end position="115"/>
    </location>
</feature>
<evidence type="ECO:0000256" key="7">
    <source>
        <dbReference type="SAM" id="Phobius"/>
    </source>
</evidence>
<dbReference type="PANTHER" id="PTHR21290:SF62">
    <property type="entry name" value="PHOSPHATIDYLINOSITOL:CERAMIDE INOSITOLPHOSPHOTRANSFERASE 1-RELATED"/>
    <property type="match status" value="1"/>
</dbReference>
<evidence type="ECO:0000256" key="5">
    <source>
        <dbReference type="ARBA" id="ARBA00023098"/>
    </source>
</evidence>
<dbReference type="Pfam" id="PF14360">
    <property type="entry name" value="PAP2_C"/>
    <property type="match status" value="1"/>
</dbReference>
<keyword evidence="5" id="KW-0443">Lipid metabolism</keyword>
<dbReference type="AlphaFoldDB" id="A0A1I7NII2"/>
<evidence type="ECO:0000256" key="6">
    <source>
        <dbReference type="ARBA" id="ARBA00023136"/>
    </source>
</evidence>
<keyword evidence="2" id="KW-0808">Transferase</keyword>
<evidence type="ECO:0000313" key="10">
    <source>
        <dbReference type="Proteomes" id="UP000199537"/>
    </source>
</evidence>
<sequence length="246" mass="28312">MDTDQHTDLPQTSLRTEHLHPTAENVAHSKLKHLKQAWKTAFQIPFFCWNALLTLIAGIVLAYIAQLFFPYIQQRHGITLYDPLLQLIPAHDVSLLLFACLYIPMLVWLTMLIAYPRSLLQVLMSIIALQTLRLITIWAIPLDPPQNCITLRDPLVYILAYHHLPVTRDLFFSGHTATMMVFYLAAPKNKKHLLIIWMAVVILLLLIQHAHYSIDILAAILIAPAIWIWMEIYLSRGLNGLPTWEK</sequence>
<dbReference type="EMBL" id="FPCJ01000001">
    <property type="protein sequence ID" value="SFV34474.1"/>
    <property type="molecule type" value="Genomic_DNA"/>
</dbReference>
<feature type="transmembrane region" description="Helical" evidence="7">
    <location>
        <begin position="216"/>
        <end position="234"/>
    </location>
</feature>
<dbReference type="GO" id="GO:0005886">
    <property type="term" value="C:plasma membrane"/>
    <property type="evidence" value="ECO:0007669"/>
    <property type="project" value="TreeGrafter"/>
</dbReference>
<keyword evidence="6 7" id="KW-0472">Membrane</keyword>
<dbReference type="OrthoDB" id="792641at2"/>
<dbReference type="PANTHER" id="PTHR21290">
    <property type="entry name" value="SPHINGOMYELIN SYNTHETASE"/>
    <property type="match status" value="1"/>
</dbReference>